<keyword evidence="1" id="KW-0560">Oxidoreductase</keyword>
<dbReference type="GO" id="GO:0016651">
    <property type="term" value="F:oxidoreductase activity, acting on NAD(P)H"/>
    <property type="evidence" value="ECO:0007669"/>
    <property type="project" value="InterPro"/>
</dbReference>
<dbReference type="AlphaFoldDB" id="A0A6F8ZBY4"/>
<organism evidence="3 4">
    <name type="scientific">Candidatus Hydrogenisulfobacillus filiaventi</name>
    <dbReference type="NCBI Taxonomy" id="2707344"/>
    <lineage>
        <taxon>Bacteria</taxon>
        <taxon>Bacillati</taxon>
        <taxon>Bacillota</taxon>
        <taxon>Clostridia</taxon>
        <taxon>Eubacteriales</taxon>
        <taxon>Clostridiales Family XVII. Incertae Sedis</taxon>
        <taxon>Candidatus Hydrogenisulfobacillus</taxon>
    </lineage>
</organism>
<dbReference type="GO" id="GO:0051287">
    <property type="term" value="F:NAD binding"/>
    <property type="evidence" value="ECO:0007669"/>
    <property type="project" value="InterPro"/>
</dbReference>
<dbReference type="InterPro" id="IPR029014">
    <property type="entry name" value="NiFe-Hase_large"/>
</dbReference>
<dbReference type="KEGG" id="hfv:R50_0030"/>
<evidence type="ECO:0000313" key="4">
    <source>
        <dbReference type="Proteomes" id="UP000503399"/>
    </source>
</evidence>
<accession>A0A6F8ZBY4</accession>
<evidence type="ECO:0000313" key="3">
    <source>
        <dbReference type="EMBL" id="CAB1127536.1"/>
    </source>
</evidence>
<proteinExistence type="predicted"/>
<reference evidence="3 4" key="1">
    <citation type="submission" date="2020-02" db="EMBL/GenBank/DDBJ databases">
        <authorList>
            <person name="Hogendoorn C."/>
        </authorList>
    </citation>
    <scope>NUCLEOTIDE SEQUENCE [LARGE SCALE GENOMIC DNA]</scope>
    <source>
        <strain evidence="3">R501</strain>
    </source>
</reference>
<dbReference type="Proteomes" id="UP000503399">
    <property type="component" value="Chromosome"/>
</dbReference>
<dbReference type="PANTHER" id="PTHR43485">
    <property type="entry name" value="HYDROGENASE-4 COMPONENT G"/>
    <property type="match status" value="1"/>
</dbReference>
<dbReference type="InterPro" id="IPR001135">
    <property type="entry name" value="NADH_Q_OxRdtase_suD"/>
</dbReference>
<dbReference type="SUPFAM" id="SSF56762">
    <property type="entry name" value="HydB/Nqo4-like"/>
    <property type="match status" value="1"/>
</dbReference>
<sequence>MAWTWLDPDMWAATLWREREAGGELLLLAPVPGGMAAWVDRGGTLRAWARPWKGEAVPRLSARGFGEARALEADLARDHDVAWEGGAPDKPITGTGVFVYPLGPVHGDVSESLLYRLAVLGDEILGLDVVAGFKHRHLAERVRGRDPAWAARLAGLTTGTSTVAHTWAASAALEAALDWPVAEAARHLRPVAAEVERIASHLGDLAQLAAATGLPVAQMDLLRLKARVLDWAGCWAGHRYLRGLIAPGGMARAPAADALAQGQTVLAEVEERARTAVARLDATASFLDRLHGAGRIPETVAAAVRPLGPVGRASGHAYDARAGGGPAAYGRRTPGWAAVLERDGDAWARYRVRVQELWVSLALVRRALADGVRCGEGRWHLPAPDPAGSGTGFAVVEGPRGAVAYAVTVEDGRVAGWTVATPSQRNWGVVPAAMANGNILQDFPIIDASFHLSVAGWDR</sequence>
<keyword evidence="4" id="KW-1185">Reference proteome</keyword>
<dbReference type="Gene3D" id="1.10.645.10">
    <property type="entry name" value="Cytochrome-c3 Hydrogenase, chain B"/>
    <property type="match status" value="1"/>
</dbReference>
<name>A0A6F8ZBY4_9FIRM</name>
<evidence type="ECO:0000259" key="2">
    <source>
        <dbReference type="Pfam" id="PF00346"/>
    </source>
</evidence>
<protein>
    <submittedName>
        <fullName evidence="3">Hydrogenase-3 subunit E</fullName>
    </submittedName>
</protein>
<dbReference type="InterPro" id="IPR052197">
    <property type="entry name" value="ComplexI_49kDa-like"/>
</dbReference>
<evidence type="ECO:0000256" key="1">
    <source>
        <dbReference type="ARBA" id="ARBA00023002"/>
    </source>
</evidence>
<dbReference type="GO" id="GO:0048038">
    <property type="term" value="F:quinone binding"/>
    <property type="evidence" value="ECO:0007669"/>
    <property type="project" value="InterPro"/>
</dbReference>
<dbReference type="EMBL" id="LR778114">
    <property type="protein sequence ID" value="CAB1127536.1"/>
    <property type="molecule type" value="Genomic_DNA"/>
</dbReference>
<dbReference type="Pfam" id="PF00346">
    <property type="entry name" value="Complex1_49kDa"/>
    <property type="match status" value="1"/>
</dbReference>
<gene>
    <name evidence="3" type="ORF">R50_0030</name>
</gene>
<feature type="domain" description="NADH-quinone oxidoreductase subunit D" evidence="2">
    <location>
        <begin position="226"/>
        <end position="369"/>
    </location>
</feature>
<dbReference type="PANTHER" id="PTHR43485:SF1">
    <property type="entry name" value="FORMATE HYDROGENLYASE SUBUNIT 5-RELATED"/>
    <property type="match status" value="1"/>
</dbReference>